<dbReference type="PROSITE" id="PS52052">
    <property type="entry name" value="PEHE"/>
    <property type="match status" value="1"/>
</dbReference>
<feature type="compositionally biased region" description="Polar residues" evidence="2">
    <location>
        <begin position="796"/>
        <end position="805"/>
    </location>
</feature>
<dbReference type="PANTHER" id="PTHR22443">
    <property type="entry name" value="NON-SPECIFIC LETHAL 1, ISOFORM M"/>
    <property type="match status" value="1"/>
</dbReference>
<dbReference type="PANTHER" id="PTHR22443:SF18">
    <property type="entry name" value="NON-SPECIFIC LETHAL 1, ISOFORM M"/>
    <property type="match status" value="1"/>
</dbReference>
<dbReference type="GO" id="GO:0035035">
    <property type="term" value="F:histone acetyltransferase binding"/>
    <property type="evidence" value="ECO:0007669"/>
    <property type="project" value="TreeGrafter"/>
</dbReference>
<feature type="region of interest" description="Disordered" evidence="2">
    <location>
        <begin position="880"/>
        <end position="960"/>
    </location>
</feature>
<proteinExistence type="predicted"/>
<feature type="region of interest" description="Disordered" evidence="2">
    <location>
        <begin position="747"/>
        <end position="820"/>
    </location>
</feature>
<feature type="compositionally biased region" description="Polar residues" evidence="2">
    <location>
        <begin position="506"/>
        <end position="515"/>
    </location>
</feature>
<evidence type="ECO:0000313" key="4">
    <source>
        <dbReference type="EMBL" id="CAH1974963.1"/>
    </source>
</evidence>
<gene>
    <name evidence="4" type="ORF">ACAOBT_LOCUS11378</name>
</gene>
<keyword evidence="5" id="KW-1185">Reference proteome</keyword>
<dbReference type="GO" id="GO:0044545">
    <property type="term" value="C:NSL complex"/>
    <property type="evidence" value="ECO:0007669"/>
    <property type="project" value="TreeGrafter"/>
</dbReference>
<feature type="coiled-coil region" evidence="1">
    <location>
        <begin position="230"/>
        <end position="279"/>
    </location>
</feature>
<dbReference type="SMART" id="SM01300">
    <property type="entry name" value="PEHE"/>
    <property type="match status" value="1"/>
</dbReference>
<name>A0A9P0KKK2_ACAOB</name>
<feature type="region of interest" description="Disordered" evidence="2">
    <location>
        <begin position="489"/>
        <end position="515"/>
    </location>
</feature>
<feature type="compositionally biased region" description="Basic residues" evidence="2">
    <location>
        <begin position="749"/>
        <end position="772"/>
    </location>
</feature>
<comment type="caution">
    <text evidence="4">The sequence shown here is derived from an EMBL/GenBank/DDBJ whole genome shotgun (WGS) entry which is preliminary data.</text>
</comment>
<keyword evidence="1" id="KW-0175">Coiled coil</keyword>
<dbReference type="AlphaFoldDB" id="A0A9P0KKK2"/>
<dbReference type="OrthoDB" id="6022640at2759"/>
<feature type="region of interest" description="Disordered" evidence="2">
    <location>
        <begin position="408"/>
        <end position="428"/>
    </location>
</feature>
<evidence type="ECO:0000313" key="5">
    <source>
        <dbReference type="Proteomes" id="UP001152888"/>
    </source>
</evidence>
<reference evidence="4" key="1">
    <citation type="submission" date="2022-03" db="EMBL/GenBank/DDBJ databases">
        <authorList>
            <person name="Sayadi A."/>
        </authorList>
    </citation>
    <scope>NUCLEOTIDE SEQUENCE</scope>
</reference>
<evidence type="ECO:0000256" key="2">
    <source>
        <dbReference type="SAM" id="MobiDB-lite"/>
    </source>
</evidence>
<sequence length="1187" mass="129696">MGLRTASVRHPHAEVMAPALTEAAQTKNFNLPPTKTHPEPASPINSYEKNKYQGRQNGAYPKASKLSPNPFDLDVSDAIAKPNFEKCSDENCSASDIPKTPTVDIMNVSPSPMGDHTNKMGLQKTSLDVSTIHKEKISNDVEQLLNNLSSVLPEGENATGDLGPNVEDIMQVIKSMEGRERLNNPPENTPNDMNSEGEEIFPMPGTDLTNNLSSFEKELLDNVDVMNISMEDQQDELDTIDKQKESQAREVLNDLQHKHAKVERRLDFLRRRVYKLQSRMMGQHISSEIAGVFEHVQRSFKRAKDHHDNMIIAPSSSELEKIKPSPMSYGSAKTLLRKLEMTSALQANLASKHRHATEYFGSGSVEVPTFRNTANGGISIPPWSPDAKGELQKVAAQLKTQLTIVQSEVDSEATESSSGGESCDEMQTYNNPHQQYLSVQKRALWRYSLERAAVAARWTWLQSQIADLEYRIRKHTDLLRQVRHGKGAVRLGGVSPPHHLAEEAGTATTNSGSASVGTTTAVNGYRGQLPGAAQQQAKEGGDASGTPDVDQYACARGRPLLNFRKRKLLQVRGLHAVSKKAARPSTVRCGCCRGDAIAASTAAYATRFAEGGVANVGEAEQQQSPPITAAALAVADGCCAVCTGRTDATHPRDPPDTQGRRERVALLDPGYHPVFSMPEDTSVNIHLEAIMKTSEWQQRSSRLKSLKALTKPDRLEAKASEHRAKKLEHRKKYGRLLKPSTISALSAKIKSKIRGRKPGRHSLSRLHRKRLSSSKEPLDQTNNLSNDGADEEVESIGNNANAGTRSSDSPSSSPLLHMQPISGYNKRNRVQSYDIDNIVIPYSVAASTRVEKLQYKEILTPKWRIADQDYESLFDKCSPMRDTSHDSDAEDMSEEAVQSRHDRCEHDEKKRFLSYLKLPLGHGRQRSHKRTDSRAESSGANTPDPMSPHSAPPNNGVTASAASIGAAGGAAAAETAQEGAGAASASGSPMVSPPATPQSLQLDDTGPLPSIAVMRRRTMSACRWGQTSKEEEATDGASTAAVEEVAPYDRRTFPITEDLYEQMIESTPENHQLQTNTSAQDSTDFETYSGYLAAGSSRKTPGAPRAPELATLTPWRTRNLPSRPSGIAKRTRTTPNGSTWSAPIGTVTRDREGGRGSPPITRHYLQGQTRGMCILVVAAIGPRSNDF</sequence>
<accession>A0A9P0KKK2</accession>
<protein>
    <recommendedName>
        <fullName evidence="3">PEHE domain-containing protein</fullName>
    </recommendedName>
</protein>
<feature type="domain" description="PEHE" evidence="3">
    <location>
        <begin position="857"/>
        <end position="1004"/>
    </location>
</feature>
<dbReference type="EMBL" id="CAKOFQ010006830">
    <property type="protein sequence ID" value="CAH1974963.1"/>
    <property type="molecule type" value="Genomic_DNA"/>
</dbReference>
<feature type="region of interest" description="Disordered" evidence="2">
    <location>
        <begin position="1116"/>
        <end position="1158"/>
    </location>
</feature>
<dbReference type="Proteomes" id="UP001152888">
    <property type="component" value="Unassembled WGS sequence"/>
</dbReference>
<feature type="compositionally biased region" description="Basic and acidic residues" evidence="2">
    <location>
        <begin position="897"/>
        <end position="911"/>
    </location>
</feature>
<feature type="compositionally biased region" description="Low complexity" evidence="2">
    <location>
        <begin position="978"/>
        <end position="988"/>
    </location>
</feature>
<organism evidence="4 5">
    <name type="scientific">Acanthoscelides obtectus</name>
    <name type="common">Bean weevil</name>
    <name type="synonym">Bruchus obtectus</name>
    <dbReference type="NCBI Taxonomy" id="200917"/>
    <lineage>
        <taxon>Eukaryota</taxon>
        <taxon>Metazoa</taxon>
        <taxon>Ecdysozoa</taxon>
        <taxon>Arthropoda</taxon>
        <taxon>Hexapoda</taxon>
        <taxon>Insecta</taxon>
        <taxon>Pterygota</taxon>
        <taxon>Neoptera</taxon>
        <taxon>Endopterygota</taxon>
        <taxon>Coleoptera</taxon>
        <taxon>Polyphaga</taxon>
        <taxon>Cucujiformia</taxon>
        <taxon>Chrysomeloidea</taxon>
        <taxon>Chrysomelidae</taxon>
        <taxon>Bruchinae</taxon>
        <taxon>Bruchini</taxon>
        <taxon>Acanthoscelides</taxon>
    </lineage>
</organism>
<dbReference type="InterPro" id="IPR029332">
    <property type="entry name" value="PEHE_dom"/>
</dbReference>
<evidence type="ECO:0000259" key="3">
    <source>
        <dbReference type="PROSITE" id="PS52052"/>
    </source>
</evidence>
<evidence type="ECO:0000256" key="1">
    <source>
        <dbReference type="SAM" id="Coils"/>
    </source>
</evidence>
<dbReference type="InterPro" id="IPR026180">
    <property type="entry name" value="NSL1"/>
</dbReference>
<feature type="region of interest" description="Disordered" evidence="2">
    <location>
        <begin position="978"/>
        <end position="1007"/>
    </location>
</feature>